<comment type="caution">
    <text evidence="5">The sequence shown here is derived from an EMBL/GenBank/DDBJ whole genome shotgun (WGS) entry which is preliminary data.</text>
</comment>
<dbReference type="PANTHER" id="PTHR43320">
    <property type="entry name" value="SUGAR KINASE"/>
    <property type="match status" value="1"/>
</dbReference>
<keyword evidence="2 5" id="KW-0808">Transferase</keyword>
<organism evidence="5 6">
    <name type="scientific">Streptosporangium sandarakinum</name>
    <dbReference type="NCBI Taxonomy" id="1260955"/>
    <lineage>
        <taxon>Bacteria</taxon>
        <taxon>Bacillati</taxon>
        <taxon>Actinomycetota</taxon>
        <taxon>Actinomycetes</taxon>
        <taxon>Streptosporangiales</taxon>
        <taxon>Streptosporangiaceae</taxon>
        <taxon>Streptosporangium</taxon>
    </lineage>
</organism>
<proteinExistence type="inferred from homology"/>
<reference evidence="5 6" key="1">
    <citation type="submission" date="2020-07" db="EMBL/GenBank/DDBJ databases">
        <title>Sequencing the genomes of 1000 actinobacteria strains.</title>
        <authorList>
            <person name="Klenk H.-P."/>
        </authorList>
    </citation>
    <scope>NUCLEOTIDE SEQUENCE [LARGE SCALE GENOMIC DNA]</scope>
    <source>
        <strain evidence="5 6">DSM 45763</strain>
    </source>
</reference>
<protein>
    <submittedName>
        <fullName evidence="5">2-dehydro-3-deoxygluconokinase</fullName>
        <ecNumber evidence="5">2.7.1.45</ecNumber>
    </submittedName>
</protein>
<dbReference type="CDD" id="cd01166">
    <property type="entry name" value="KdgK"/>
    <property type="match status" value="1"/>
</dbReference>
<evidence type="ECO:0000313" key="6">
    <source>
        <dbReference type="Proteomes" id="UP000576393"/>
    </source>
</evidence>
<dbReference type="PANTHER" id="PTHR43320:SF2">
    <property type="entry name" value="2-DEHYDRO-3-DEOXYGLUCONOKINASE_2-DEHYDRO-3-DEOXYGALACTONOKINASE"/>
    <property type="match status" value="1"/>
</dbReference>
<comment type="similarity">
    <text evidence="1">Belongs to the carbohydrate kinase PfkB family.</text>
</comment>
<gene>
    <name evidence="5" type="ORF">HDA43_000619</name>
</gene>
<dbReference type="InterPro" id="IPR002173">
    <property type="entry name" value="Carboh/pur_kinase_PfkB_CS"/>
</dbReference>
<dbReference type="PROSITE" id="PS00584">
    <property type="entry name" value="PFKB_KINASES_2"/>
    <property type="match status" value="1"/>
</dbReference>
<dbReference type="GO" id="GO:0008673">
    <property type="term" value="F:2-dehydro-3-deoxygluconokinase activity"/>
    <property type="evidence" value="ECO:0007669"/>
    <property type="project" value="UniProtKB-EC"/>
</dbReference>
<dbReference type="SUPFAM" id="SSF53613">
    <property type="entry name" value="Ribokinase-like"/>
    <property type="match status" value="1"/>
</dbReference>
<evidence type="ECO:0000256" key="3">
    <source>
        <dbReference type="ARBA" id="ARBA00022777"/>
    </source>
</evidence>
<feature type="domain" description="Carbohydrate kinase PfkB" evidence="4">
    <location>
        <begin position="5"/>
        <end position="299"/>
    </location>
</feature>
<dbReference type="Proteomes" id="UP000576393">
    <property type="component" value="Unassembled WGS sequence"/>
</dbReference>
<dbReference type="RefSeq" id="WP_312872938.1">
    <property type="nucleotide sequence ID" value="NZ_JACCCO010000001.1"/>
</dbReference>
<keyword evidence="3 5" id="KW-0418">Kinase</keyword>
<dbReference type="InterPro" id="IPR052700">
    <property type="entry name" value="Carb_kinase_PfkB-like"/>
</dbReference>
<keyword evidence="6" id="KW-1185">Reference proteome</keyword>
<dbReference type="InterPro" id="IPR029056">
    <property type="entry name" value="Ribokinase-like"/>
</dbReference>
<dbReference type="AlphaFoldDB" id="A0A852UR35"/>
<evidence type="ECO:0000313" key="5">
    <source>
        <dbReference type="EMBL" id="NYF38460.1"/>
    </source>
</evidence>
<sequence>MAVAEVVTYGECMLLMVAEPGVPLARARSFRRSVAGAEGNVAIGLSRLGHAVRWLGRVGADPAGEAVLTDLRAEGVDLSHAQIDERYPTGVLIRDSHPARAIDVQYHRAGSAACHAPGDWPGPGTLDGARLLHLTGITPMLSEDTRRATGRLLELARERGVTVSFDPNVRRKLGDAGRWREVVGPLLRRADILLAGAEELELLTGRRAAEAVADLRADGVGTVVVKNPDRSATAVTAEGSWNRPAFDVPVVDPVGAGDAFAAGFLSATLRGLGPERALAEGATVAALTIQSVTDAEGLPSASQRDRALAAFIDGGETVHR</sequence>
<name>A0A852UR35_9ACTN</name>
<dbReference type="EC" id="2.7.1.45" evidence="5"/>
<accession>A0A852UR35</accession>
<evidence type="ECO:0000256" key="1">
    <source>
        <dbReference type="ARBA" id="ARBA00010688"/>
    </source>
</evidence>
<evidence type="ECO:0000256" key="2">
    <source>
        <dbReference type="ARBA" id="ARBA00022679"/>
    </source>
</evidence>
<dbReference type="Pfam" id="PF00294">
    <property type="entry name" value="PfkB"/>
    <property type="match status" value="1"/>
</dbReference>
<dbReference type="Gene3D" id="3.40.1190.20">
    <property type="match status" value="1"/>
</dbReference>
<dbReference type="EMBL" id="JACCCO010000001">
    <property type="protein sequence ID" value="NYF38460.1"/>
    <property type="molecule type" value="Genomic_DNA"/>
</dbReference>
<dbReference type="InterPro" id="IPR011611">
    <property type="entry name" value="PfkB_dom"/>
</dbReference>
<evidence type="ECO:0000259" key="4">
    <source>
        <dbReference type="Pfam" id="PF00294"/>
    </source>
</evidence>